<dbReference type="Proteomes" id="UP000076722">
    <property type="component" value="Unassembled WGS sequence"/>
</dbReference>
<dbReference type="Gene3D" id="3.80.10.10">
    <property type="entry name" value="Ribonuclease Inhibitor"/>
    <property type="match status" value="1"/>
</dbReference>
<sequence>MGGRDCADEANDERTQATPLPQDAPIIQMRSMKQISPLLRLPYELILHITMIAMECPRNLMQLKIGDDITWELADQRQSFHRLKMINRMAHISSTWRYVCLNATTLWNAIDLLWPSAAVESFAARAQQTPLLVNLNVHWKYQDEFHPSITDPLEFWNTQIAFWTQFISRNMHRVQSLEIRLDVLEPEGIFPEFWDAIRQLKAPILDKFSLCFPLWDEDVRVHNYVHDLFAHDAPRLKELSLEGLRFSDLDPTSFHTLVRLSITIGDFDPADVERLPSVLSALPNVETLKITVSGFYSPLVSSLTPSLYPAVSLCHCVELSLQHICMDSIIFIFSTVSFPSLSVLNLTTFMPRDASPDAIRELYTSIPQSLKQSSFMHEHMRMTFEPDYLSLEAGSHSTHNIILRHNIPDQPGAEGRDSCLIETCTAPFRVLNLRPVWLCVDGEPFQLTWEEILTKDLWCAILSHALSLEVLEVAKQFPFDYLCEALEDPRSLCPSLKELRRIGQKWDREAFDMMLERRKGQGLNNEIVLTTAPES</sequence>
<gene>
    <name evidence="2" type="ORF">SISNIDRAFT_488043</name>
</gene>
<name>A0A164RP51_9AGAM</name>
<feature type="region of interest" description="Disordered" evidence="1">
    <location>
        <begin position="1"/>
        <end position="22"/>
    </location>
</feature>
<dbReference type="EMBL" id="KV419419">
    <property type="protein sequence ID" value="KZS90742.1"/>
    <property type="molecule type" value="Genomic_DNA"/>
</dbReference>
<organism evidence="2 3">
    <name type="scientific">Sistotremastrum niveocremeum HHB9708</name>
    <dbReference type="NCBI Taxonomy" id="1314777"/>
    <lineage>
        <taxon>Eukaryota</taxon>
        <taxon>Fungi</taxon>
        <taxon>Dikarya</taxon>
        <taxon>Basidiomycota</taxon>
        <taxon>Agaricomycotina</taxon>
        <taxon>Agaricomycetes</taxon>
        <taxon>Sistotremastrales</taxon>
        <taxon>Sistotremastraceae</taxon>
        <taxon>Sertulicium</taxon>
        <taxon>Sertulicium niveocremeum</taxon>
    </lineage>
</organism>
<dbReference type="InterPro" id="IPR032675">
    <property type="entry name" value="LRR_dom_sf"/>
</dbReference>
<dbReference type="AlphaFoldDB" id="A0A164RP51"/>
<evidence type="ECO:0000313" key="2">
    <source>
        <dbReference type="EMBL" id="KZS90742.1"/>
    </source>
</evidence>
<dbReference type="SUPFAM" id="SSF52047">
    <property type="entry name" value="RNI-like"/>
    <property type="match status" value="1"/>
</dbReference>
<evidence type="ECO:0000313" key="3">
    <source>
        <dbReference type="Proteomes" id="UP000076722"/>
    </source>
</evidence>
<keyword evidence="3" id="KW-1185">Reference proteome</keyword>
<reference evidence="2 3" key="1">
    <citation type="journal article" date="2016" name="Mol. Biol. Evol.">
        <title>Comparative Genomics of Early-Diverging Mushroom-Forming Fungi Provides Insights into the Origins of Lignocellulose Decay Capabilities.</title>
        <authorList>
            <person name="Nagy L.G."/>
            <person name="Riley R."/>
            <person name="Tritt A."/>
            <person name="Adam C."/>
            <person name="Daum C."/>
            <person name="Floudas D."/>
            <person name="Sun H."/>
            <person name="Yadav J.S."/>
            <person name="Pangilinan J."/>
            <person name="Larsson K.H."/>
            <person name="Matsuura K."/>
            <person name="Barry K."/>
            <person name="Labutti K."/>
            <person name="Kuo R."/>
            <person name="Ohm R.A."/>
            <person name="Bhattacharya S.S."/>
            <person name="Shirouzu T."/>
            <person name="Yoshinaga Y."/>
            <person name="Martin F.M."/>
            <person name="Grigoriev I.V."/>
            <person name="Hibbett D.S."/>
        </authorList>
    </citation>
    <scope>NUCLEOTIDE SEQUENCE [LARGE SCALE GENOMIC DNA]</scope>
    <source>
        <strain evidence="2 3">HHB9708</strain>
    </source>
</reference>
<dbReference type="OrthoDB" id="2884925at2759"/>
<evidence type="ECO:0000256" key="1">
    <source>
        <dbReference type="SAM" id="MobiDB-lite"/>
    </source>
</evidence>
<proteinExistence type="predicted"/>
<protein>
    <recommendedName>
        <fullName evidence="4">F-box domain-containing protein</fullName>
    </recommendedName>
</protein>
<accession>A0A164RP51</accession>
<evidence type="ECO:0008006" key="4">
    <source>
        <dbReference type="Google" id="ProtNLM"/>
    </source>
</evidence>